<evidence type="ECO:0000256" key="3">
    <source>
        <dbReference type="ARBA" id="ARBA00022737"/>
    </source>
</evidence>
<dbReference type="GO" id="GO:0001786">
    <property type="term" value="F:phosphatidylserine binding"/>
    <property type="evidence" value="ECO:0007669"/>
    <property type="project" value="TreeGrafter"/>
</dbReference>
<keyword evidence="3 10" id="KW-0677">Repeat</keyword>
<dbReference type="InterPro" id="IPR018252">
    <property type="entry name" value="Annexin_repeat_CS"/>
</dbReference>
<comment type="caution">
    <text evidence="11">The sequence shown here is derived from an EMBL/GenBank/DDBJ whole genome shotgun (WGS) entry which is preliminary data.</text>
</comment>
<dbReference type="GO" id="GO:0042589">
    <property type="term" value="C:zymogen granule membrane"/>
    <property type="evidence" value="ECO:0007669"/>
    <property type="project" value="UniProtKB-SubCell"/>
</dbReference>
<dbReference type="GO" id="GO:0005509">
    <property type="term" value="F:calcium ion binding"/>
    <property type="evidence" value="ECO:0007669"/>
    <property type="project" value="InterPro"/>
</dbReference>
<dbReference type="AlphaFoldDB" id="A0A6A4WLG4"/>
<dbReference type="InterPro" id="IPR002391">
    <property type="entry name" value="ANX4"/>
</dbReference>
<dbReference type="SMART" id="SM00335">
    <property type="entry name" value="ANX"/>
    <property type="match status" value="4"/>
</dbReference>
<dbReference type="SUPFAM" id="SSF47874">
    <property type="entry name" value="Annexin"/>
    <property type="match status" value="1"/>
</dbReference>
<comment type="subcellular location">
    <subcellularLocation>
        <location evidence="9">Zymogen granule membrane</location>
        <topology evidence="9">Peripheral membrane protein</topology>
    </subcellularLocation>
</comment>
<dbReference type="PROSITE" id="PS00223">
    <property type="entry name" value="ANNEXIN_1"/>
    <property type="match status" value="2"/>
</dbReference>
<evidence type="ECO:0000256" key="2">
    <source>
        <dbReference type="ARBA" id="ARBA00022553"/>
    </source>
</evidence>
<dbReference type="FunFam" id="1.10.220.10:FF:000004">
    <property type="entry name" value="Annexin"/>
    <property type="match status" value="1"/>
</dbReference>
<accession>A0A6A4WLG4</accession>
<evidence type="ECO:0000256" key="4">
    <source>
        <dbReference type="ARBA" id="ARBA00022837"/>
    </source>
</evidence>
<dbReference type="FunFam" id="1.10.220.10:FF:000001">
    <property type="entry name" value="Annexin"/>
    <property type="match status" value="1"/>
</dbReference>
<keyword evidence="12" id="KW-1185">Reference proteome</keyword>
<proteinExistence type="inferred from homology"/>
<evidence type="ECO:0000256" key="10">
    <source>
        <dbReference type="RuleBase" id="RU003540"/>
    </source>
</evidence>
<protein>
    <recommendedName>
        <fullName evidence="10">Annexin</fullName>
    </recommendedName>
</protein>
<dbReference type="GO" id="GO:0005634">
    <property type="term" value="C:nucleus"/>
    <property type="evidence" value="ECO:0007669"/>
    <property type="project" value="TreeGrafter"/>
</dbReference>
<reference evidence="11 12" key="1">
    <citation type="submission" date="2019-07" db="EMBL/GenBank/DDBJ databases">
        <title>Draft genome assembly of a fouling barnacle, Amphibalanus amphitrite (Darwin, 1854): The first reference genome for Thecostraca.</title>
        <authorList>
            <person name="Kim W."/>
        </authorList>
    </citation>
    <scope>NUCLEOTIDE SEQUENCE [LARGE SCALE GENOMIC DNA]</scope>
    <source>
        <strain evidence="11">SNU_AA5</strain>
        <tissue evidence="11">Soma without cirri and trophi</tissue>
    </source>
</reference>
<dbReference type="FunFam" id="1.10.220.10:FF:000003">
    <property type="entry name" value="Annexin"/>
    <property type="match status" value="1"/>
</dbReference>
<dbReference type="GO" id="GO:0005886">
    <property type="term" value="C:plasma membrane"/>
    <property type="evidence" value="ECO:0007669"/>
    <property type="project" value="TreeGrafter"/>
</dbReference>
<dbReference type="Proteomes" id="UP000440578">
    <property type="component" value="Unassembled WGS sequence"/>
</dbReference>
<evidence type="ECO:0000256" key="1">
    <source>
        <dbReference type="ARBA" id="ARBA00007831"/>
    </source>
</evidence>
<dbReference type="EMBL" id="VIIS01001025">
    <property type="protein sequence ID" value="KAF0302711.1"/>
    <property type="molecule type" value="Genomic_DNA"/>
</dbReference>
<evidence type="ECO:0000313" key="12">
    <source>
        <dbReference type="Proteomes" id="UP000440578"/>
    </source>
</evidence>
<evidence type="ECO:0000256" key="6">
    <source>
        <dbReference type="ARBA" id="ARBA00023216"/>
    </source>
</evidence>
<gene>
    <name evidence="11" type="primary">ANXA7</name>
    <name evidence="11" type="ORF">FJT64_002947</name>
</gene>
<organism evidence="11 12">
    <name type="scientific">Amphibalanus amphitrite</name>
    <name type="common">Striped barnacle</name>
    <name type="synonym">Balanus amphitrite</name>
    <dbReference type="NCBI Taxonomy" id="1232801"/>
    <lineage>
        <taxon>Eukaryota</taxon>
        <taxon>Metazoa</taxon>
        <taxon>Ecdysozoa</taxon>
        <taxon>Arthropoda</taxon>
        <taxon>Crustacea</taxon>
        <taxon>Multicrustacea</taxon>
        <taxon>Cirripedia</taxon>
        <taxon>Thoracica</taxon>
        <taxon>Thoracicalcarea</taxon>
        <taxon>Balanomorpha</taxon>
        <taxon>Balanoidea</taxon>
        <taxon>Balanidae</taxon>
        <taxon>Amphibalaninae</taxon>
        <taxon>Amphibalanus</taxon>
    </lineage>
</organism>
<dbReference type="PROSITE" id="PS51897">
    <property type="entry name" value="ANNEXIN_2"/>
    <property type="match status" value="4"/>
</dbReference>
<sequence>MAQLQGTIRPEAGFDPASDAHALRKAMKGLGTDEKAIIEVLCRRSNAQRQQISVQYKSGYGRDLLKDLKSELGGKFEDVILGLMMPPYEFLAYQLHKAMAGAGTDEDVLFETLCTHSNAEIRAIRDTYQKMYGRSLEQAVRSESSDHFKRLLTAVLQANRDESGQVDQAKAANQAQALYKAGEKKMGTDEETFNVILVTQNPAQLQAVMAEYEKLSKKGLIKAIESETSGDYRQALLAIVKSSLNRTAYFAERLYDTMKGLGTRDNDLLRLIICRAEYDLANIKQEFLKLYGKTLEKAVSSETSGDYKKALIAIIEGN</sequence>
<dbReference type="FunFam" id="1.10.220.10:FF:000002">
    <property type="entry name" value="Annexin"/>
    <property type="match status" value="1"/>
</dbReference>
<dbReference type="PANTHER" id="PTHR10502">
    <property type="entry name" value="ANNEXIN"/>
    <property type="match status" value="1"/>
</dbReference>
<evidence type="ECO:0000256" key="7">
    <source>
        <dbReference type="ARBA" id="ARBA00023302"/>
    </source>
</evidence>
<dbReference type="PANTHER" id="PTHR10502:SF102">
    <property type="entry name" value="ANNEXIN B11"/>
    <property type="match status" value="1"/>
</dbReference>
<evidence type="ECO:0000256" key="5">
    <source>
        <dbReference type="ARBA" id="ARBA00022990"/>
    </source>
</evidence>
<keyword evidence="7 10" id="KW-0111">Calcium/phospholipid-binding</keyword>
<keyword evidence="2" id="KW-0597">Phosphoprotein</keyword>
<dbReference type="InterPro" id="IPR001464">
    <property type="entry name" value="Annexin"/>
</dbReference>
<keyword evidence="5" id="KW-0007">Acetylation</keyword>
<evidence type="ECO:0000256" key="8">
    <source>
        <dbReference type="ARBA" id="ARBA00023329"/>
    </source>
</evidence>
<comment type="similarity">
    <text evidence="1 10">Belongs to the annexin family.</text>
</comment>
<dbReference type="InterPro" id="IPR018502">
    <property type="entry name" value="Annexin_repeat"/>
</dbReference>
<dbReference type="PRINTS" id="PR00196">
    <property type="entry name" value="ANNEXIN"/>
</dbReference>
<dbReference type="OrthoDB" id="37886at2759"/>
<dbReference type="GO" id="GO:0005544">
    <property type="term" value="F:calcium-dependent phospholipid binding"/>
    <property type="evidence" value="ECO:0007669"/>
    <property type="project" value="UniProtKB-KW"/>
</dbReference>
<keyword evidence="8" id="KW-0968">Cytoplasmic vesicle</keyword>
<dbReference type="InterPro" id="IPR037104">
    <property type="entry name" value="Annexin_sf"/>
</dbReference>
<dbReference type="PRINTS" id="PR00200">
    <property type="entry name" value="ANNEXINIV"/>
</dbReference>
<dbReference type="Pfam" id="PF00191">
    <property type="entry name" value="Annexin"/>
    <property type="match status" value="4"/>
</dbReference>
<comment type="domain">
    <text evidence="10">A pair of annexin repeats may form one binding site for calcium and phospholipid.</text>
</comment>
<dbReference type="Gene3D" id="1.10.220.10">
    <property type="entry name" value="Annexin"/>
    <property type="match status" value="4"/>
</dbReference>
<keyword evidence="6 10" id="KW-0041">Annexin</keyword>
<evidence type="ECO:0000256" key="9">
    <source>
        <dbReference type="ARBA" id="ARBA00024321"/>
    </source>
</evidence>
<name>A0A6A4WLG4_AMPAM</name>
<evidence type="ECO:0000313" key="11">
    <source>
        <dbReference type="EMBL" id="KAF0302711.1"/>
    </source>
</evidence>
<keyword evidence="4 10" id="KW-0106">Calcium</keyword>